<feature type="non-terminal residue" evidence="1">
    <location>
        <position position="1"/>
    </location>
</feature>
<evidence type="ECO:0000313" key="1">
    <source>
        <dbReference type="EMBL" id="KEP47301.1"/>
    </source>
</evidence>
<sequence>VFGESLLDADWTRYWYYAPFVHHIMPPPSLQGHMGALLHVWGWRFLFMKLQGSVLLPNLRNLDTQGLYFSSDFDRLACFVLFLSPSLQKLSLHVMSQDGPHKGLPATRPLSLLLGAISKSSVADSSCIVATRDHWHPSEQTLASLSPSEYPEGSFWFSNLSAPTGLRDLDITMLSPSTLWDEYCIIGFLPFLERLKTYFYIDDFSDKVKYNLKTTPLPSSLFPSLRALSLNGISHVDLFRWTWSLKPMVSQLSSAHIDLPNFGSNRQSRMAQRVHCNGL</sequence>
<evidence type="ECO:0000313" key="2">
    <source>
        <dbReference type="Proteomes" id="UP000027456"/>
    </source>
</evidence>
<organism evidence="1 2">
    <name type="scientific">Rhizoctonia solani 123E</name>
    <dbReference type="NCBI Taxonomy" id="1423351"/>
    <lineage>
        <taxon>Eukaryota</taxon>
        <taxon>Fungi</taxon>
        <taxon>Dikarya</taxon>
        <taxon>Basidiomycota</taxon>
        <taxon>Agaricomycotina</taxon>
        <taxon>Agaricomycetes</taxon>
        <taxon>Cantharellales</taxon>
        <taxon>Ceratobasidiaceae</taxon>
        <taxon>Rhizoctonia</taxon>
    </lineage>
</organism>
<accession>A0A074RJR2</accession>
<dbReference type="AlphaFoldDB" id="A0A074RJR2"/>
<dbReference type="Proteomes" id="UP000027456">
    <property type="component" value="Unassembled WGS sequence"/>
</dbReference>
<comment type="caution">
    <text evidence="1">The sequence shown here is derived from an EMBL/GenBank/DDBJ whole genome shotgun (WGS) entry which is preliminary data.</text>
</comment>
<dbReference type="EMBL" id="AZST01000781">
    <property type="protein sequence ID" value="KEP47301.1"/>
    <property type="molecule type" value="Genomic_DNA"/>
</dbReference>
<gene>
    <name evidence="1" type="ORF">V565_160780</name>
</gene>
<proteinExistence type="predicted"/>
<protein>
    <submittedName>
        <fullName evidence="1">Uncharacterized protein</fullName>
    </submittedName>
</protein>
<keyword evidence="2" id="KW-1185">Reference proteome</keyword>
<dbReference type="HOGENOM" id="CLU_999494_0_0_1"/>
<name>A0A074RJR2_9AGAM</name>
<reference evidence="1 2" key="1">
    <citation type="submission" date="2013-12" db="EMBL/GenBank/DDBJ databases">
        <authorList>
            <person name="Cubeta M."/>
            <person name="Pakala S."/>
            <person name="Fedorova N."/>
            <person name="Thomas E."/>
            <person name="Dean R."/>
            <person name="Jabaji S."/>
            <person name="Neate S."/>
            <person name="Toda T."/>
            <person name="Tavantzis S."/>
            <person name="Vilgalys R."/>
            <person name="Bharathan N."/>
            <person name="Pakala S."/>
            <person name="Losada L.S."/>
            <person name="Zafar N."/>
            <person name="Nierman W."/>
        </authorList>
    </citation>
    <scope>NUCLEOTIDE SEQUENCE [LARGE SCALE GENOMIC DNA]</scope>
    <source>
        <strain evidence="1 2">123E</strain>
    </source>
</reference>
<dbReference type="OrthoDB" id="3149243at2759"/>